<evidence type="ECO:0000256" key="2">
    <source>
        <dbReference type="SAM" id="Phobius"/>
    </source>
</evidence>
<dbReference type="AlphaFoldDB" id="A0AAD5XNZ4"/>
<proteinExistence type="predicted"/>
<gene>
    <name evidence="3" type="ORF">HDU87_002172</name>
</gene>
<name>A0AAD5XNZ4_9FUNG</name>
<keyword evidence="2" id="KW-0812">Transmembrane</keyword>
<comment type="caution">
    <text evidence="3">The sequence shown here is derived from an EMBL/GenBank/DDBJ whole genome shotgun (WGS) entry which is preliminary data.</text>
</comment>
<feature type="region of interest" description="Disordered" evidence="1">
    <location>
        <begin position="936"/>
        <end position="1001"/>
    </location>
</feature>
<sequence>MLHSELRPPTGMRKTNSPPSRRSNRPRPTVHDVLRGWQQPGGIDKEHDQQDDDYALFNCTNLAGDSSSPSPVSSSRAPSAPSAPSAPTDRTAPAAAVPQPSPPSPDSPHLPPSRSFLGIPELDITSPYLTFTMKGGAEALRVLNEGAVVDSPEDVGPPLRKDEQHVMIKKEPIVTCACLAHDDRVLLDALYAVPVDTVAAEAFGDGHEHIEALYRLKGAQDVYSEDWLRDAAGRWVSRGIKYTMRTERAKVPVTFRVEETQMVLQHEALVLVVETATTSVLVDPPAVPTIPKTTTTIQRCCITPAEVGGRRGARVKVQARVEGAMRSTRLGSVADETVVKSALETLIASTRCLDEHIIRLVAHHRGEHIQLQRGSSRSSSGSSASAASSTGAPPTAPKNTSHSEFDILPDYLTRGTPKPIQLLVTPASPVGGKSGGSSGASSLKDLPMKEDADRRQQDFASKKSPHDRVAQQSSAQTIVVAEDHASPPGPREAVTPSAPPQHPSTAALLAPPVVNPSGGGGGLLKVLRKAKNPPPARQLHQHQNKSCPALSSAAGAAAATNAVPIIASDFHHLKVGGKPGGPRPFGGWLNAGAPVTHGGYRVPPEQVYMVPPPVQQPLLQFPVPQPPANFNAHPAAARGGLAGAVARDAEEARAVVWDGRKWAEAHPVVAQQLVSQQQQQQQHLQFPTPGRPAPPASTGSTGSLLKREGGAVAVWNGVEYVMHDGLDVCAGERLAKELQQRQRPATYHEDPGAARVGTFQPLEEDDGSMNMSDTTGSLAGEQSASVNSDEIENLVLAAHDLCPKTPSEAAEWRAAAAKRLKVHLEAKRLSEHGLHAADVVGTIESSADSEQPAVEAMAAPPVMDRTDSTVSAPHTIVKPPPPTRINSGASTVASACEADEAANDYEKEYRRRRARQRQEHRLERLERLQWLEQQERRQQQIQRGEPPARESTSDSVELHPQSPPSDETYQTAPQLQFQHHHHQPQQQLPNPPPEPLIMHREPPPHIKELLAKPRPDPPPFYIREVAAVFFTLLALHTVGALGPAMSVVARLALRGAGPVLAVMALCAGAVTWVYK</sequence>
<protein>
    <recommendedName>
        <fullName evidence="5">VASt domain-containing protein</fullName>
    </recommendedName>
</protein>
<keyword evidence="4" id="KW-1185">Reference proteome</keyword>
<organism evidence="3 4">
    <name type="scientific">Geranomyces variabilis</name>
    <dbReference type="NCBI Taxonomy" id="109894"/>
    <lineage>
        <taxon>Eukaryota</taxon>
        <taxon>Fungi</taxon>
        <taxon>Fungi incertae sedis</taxon>
        <taxon>Chytridiomycota</taxon>
        <taxon>Chytridiomycota incertae sedis</taxon>
        <taxon>Chytridiomycetes</taxon>
        <taxon>Spizellomycetales</taxon>
        <taxon>Powellomycetaceae</taxon>
        <taxon>Geranomyces</taxon>
    </lineage>
</organism>
<feature type="region of interest" description="Disordered" evidence="1">
    <location>
        <begin position="1"/>
        <end position="117"/>
    </location>
</feature>
<accession>A0AAD5XNZ4</accession>
<keyword evidence="2" id="KW-0472">Membrane</keyword>
<feature type="region of interest" description="Disordered" evidence="1">
    <location>
        <begin position="672"/>
        <end position="704"/>
    </location>
</feature>
<feature type="transmembrane region" description="Helical" evidence="2">
    <location>
        <begin position="1020"/>
        <end position="1039"/>
    </location>
</feature>
<evidence type="ECO:0000256" key="1">
    <source>
        <dbReference type="SAM" id="MobiDB-lite"/>
    </source>
</evidence>
<feature type="compositionally biased region" description="Basic and acidic residues" evidence="1">
    <location>
        <begin position="446"/>
        <end position="469"/>
    </location>
</feature>
<keyword evidence="2" id="KW-1133">Transmembrane helix</keyword>
<dbReference type="EMBL" id="JADGJQ010000017">
    <property type="protein sequence ID" value="KAJ3180293.1"/>
    <property type="molecule type" value="Genomic_DNA"/>
</dbReference>
<evidence type="ECO:0008006" key="5">
    <source>
        <dbReference type="Google" id="ProtNLM"/>
    </source>
</evidence>
<feature type="compositionally biased region" description="Low complexity" evidence="1">
    <location>
        <begin position="373"/>
        <end position="393"/>
    </location>
</feature>
<reference evidence="3" key="1">
    <citation type="submission" date="2020-05" db="EMBL/GenBank/DDBJ databases">
        <title>Phylogenomic resolution of chytrid fungi.</title>
        <authorList>
            <person name="Stajich J.E."/>
            <person name="Amses K."/>
            <person name="Simmons R."/>
            <person name="Seto K."/>
            <person name="Myers J."/>
            <person name="Bonds A."/>
            <person name="Quandt C.A."/>
            <person name="Barry K."/>
            <person name="Liu P."/>
            <person name="Grigoriev I."/>
            <person name="Longcore J.E."/>
            <person name="James T.Y."/>
        </authorList>
    </citation>
    <scope>NUCLEOTIDE SEQUENCE</scope>
    <source>
        <strain evidence="3">JEL0379</strain>
    </source>
</reference>
<evidence type="ECO:0000313" key="4">
    <source>
        <dbReference type="Proteomes" id="UP001212152"/>
    </source>
</evidence>
<feature type="compositionally biased region" description="Low complexity" evidence="1">
    <location>
        <begin position="65"/>
        <end position="98"/>
    </location>
</feature>
<feature type="compositionally biased region" description="Low complexity" evidence="1">
    <location>
        <begin position="672"/>
        <end position="685"/>
    </location>
</feature>
<feature type="compositionally biased region" description="Pro residues" evidence="1">
    <location>
        <begin position="99"/>
        <end position="111"/>
    </location>
</feature>
<feature type="region of interest" description="Disordered" evidence="1">
    <location>
        <begin position="422"/>
        <end position="508"/>
    </location>
</feature>
<feature type="region of interest" description="Disordered" evidence="1">
    <location>
        <begin position="864"/>
        <end position="892"/>
    </location>
</feature>
<feature type="transmembrane region" description="Helical" evidence="2">
    <location>
        <begin position="1051"/>
        <end position="1074"/>
    </location>
</feature>
<evidence type="ECO:0000313" key="3">
    <source>
        <dbReference type="EMBL" id="KAJ3180293.1"/>
    </source>
</evidence>
<dbReference type="Proteomes" id="UP001212152">
    <property type="component" value="Unassembled WGS sequence"/>
</dbReference>
<feature type="region of interest" description="Disordered" evidence="1">
    <location>
        <begin position="369"/>
        <end position="403"/>
    </location>
</feature>